<dbReference type="OrthoDB" id="693868at2759"/>
<dbReference type="PANTHER" id="PTHR34285">
    <property type="entry name" value="OS08G0510800 PROTEIN"/>
    <property type="match status" value="1"/>
</dbReference>
<keyword evidence="3" id="KW-1185">Reference proteome</keyword>
<feature type="region of interest" description="Disordered" evidence="1">
    <location>
        <begin position="303"/>
        <end position="376"/>
    </location>
</feature>
<evidence type="ECO:0000313" key="2">
    <source>
        <dbReference type="EMBL" id="CDP12981.1"/>
    </source>
</evidence>
<dbReference type="Gramene" id="CDP12981">
    <property type="protein sequence ID" value="CDP12981"/>
    <property type="gene ID" value="GSCOC_T00037699001"/>
</dbReference>
<name>A0A068UX28_COFCA</name>
<feature type="region of interest" description="Disordered" evidence="1">
    <location>
        <begin position="1"/>
        <end position="23"/>
    </location>
</feature>
<gene>
    <name evidence="2" type="ORF">GSCOC_T00037699001</name>
</gene>
<proteinExistence type="predicted"/>
<protein>
    <submittedName>
        <fullName evidence="2">Uncharacterized protein</fullName>
    </submittedName>
</protein>
<dbReference type="AlphaFoldDB" id="A0A068UX28"/>
<dbReference type="PhylomeDB" id="A0A068UX28"/>
<reference evidence="3" key="1">
    <citation type="journal article" date="2014" name="Science">
        <title>The coffee genome provides insight into the convergent evolution of caffeine biosynthesis.</title>
        <authorList>
            <person name="Denoeud F."/>
            <person name="Carretero-Paulet L."/>
            <person name="Dereeper A."/>
            <person name="Droc G."/>
            <person name="Guyot R."/>
            <person name="Pietrella M."/>
            <person name="Zheng C."/>
            <person name="Alberti A."/>
            <person name="Anthony F."/>
            <person name="Aprea G."/>
            <person name="Aury J.M."/>
            <person name="Bento P."/>
            <person name="Bernard M."/>
            <person name="Bocs S."/>
            <person name="Campa C."/>
            <person name="Cenci A."/>
            <person name="Combes M.C."/>
            <person name="Crouzillat D."/>
            <person name="Da Silva C."/>
            <person name="Daddiego L."/>
            <person name="De Bellis F."/>
            <person name="Dussert S."/>
            <person name="Garsmeur O."/>
            <person name="Gayraud T."/>
            <person name="Guignon V."/>
            <person name="Jahn K."/>
            <person name="Jamilloux V."/>
            <person name="Joet T."/>
            <person name="Labadie K."/>
            <person name="Lan T."/>
            <person name="Leclercq J."/>
            <person name="Lepelley M."/>
            <person name="Leroy T."/>
            <person name="Li L.T."/>
            <person name="Librado P."/>
            <person name="Lopez L."/>
            <person name="Munoz A."/>
            <person name="Noel B."/>
            <person name="Pallavicini A."/>
            <person name="Perrotta G."/>
            <person name="Poncet V."/>
            <person name="Pot D."/>
            <person name="Priyono X."/>
            <person name="Rigoreau M."/>
            <person name="Rouard M."/>
            <person name="Rozas J."/>
            <person name="Tranchant-Dubreuil C."/>
            <person name="VanBuren R."/>
            <person name="Zhang Q."/>
            <person name="Andrade A.C."/>
            <person name="Argout X."/>
            <person name="Bertrand B."/>
            <person name="de Kochko A."/>
            <person name="Graziosi G."/>
            <person name="Henry R.J."/>
            <person name="Jayarama X."/>
            <person name="Ming R."/>
            <person name="Nagai C."/>
            <person name="Rounsley S."/>
            <person name="Sankoff D."/>
            <person name="Giuliano G."/>
            <person name="Albert V.A."/>
            <person name="Wincker P."/>
            <person name="Lashermes P."/>
        </authorList>
    </citation>
    <scope>NUCLEOTIDE SEQUENCE [LARGE SCALE GENOMIC DNA]</scope>
    <source>
        <strain evidence="3">cv. DH200-94</strain>
    </source>
</reference>
<evidence type="ECO:0000313" key="3">
    <source>
        <dbReference type="Proteomes" id="UP000295252"/>
    </source>
</evidence>
<feature type="compositionally biased region" description="Basic and acidic residues" evidence="1">
    <location>
        <begin position="342"/>
        <end position="354"/>
    </location>
</feature>
<feature type="region of interest" description="Disordered" evidence="1">
    <location>
        <begin position="82"/>
        <end position="102"/>
    </location>
</feature>
<organism evidence="2 3">
    <name type="scientific">Coffea canephora</name>
    <name type="common">Robusta coffee</name>
    <dbReference type="NCBI Taxonomy" id="49390"/>
    <lineage>
        <taxon>Eukaryota</taxon>
        <taxon>Viridiplantae</taxon>
        <taxon>Streptophyta</taxon>
        <taxon>Embryophyta</taxon>
        <taxon>Tracheophyta</taxon>
        <taxon>Spermatophyta</taxon>
        <taxon>Magnoliopsida</taxon>
        <taxon>eudicotyledons</taxon>
        <taxon>Gunneridae</taxon>
        <taxon>Pentapetalae</taxon>
        <taxon>asterids</taxon>
        <taxon>lamiids</taxon>
        <taxon>Gentianales</taxon>
        <taxon>Rubiaceae</taxon>
        <taxon>Ixoroideae</taxon>
        <taxon>Gardenieae complex</taxon>
        <taxon>Bertiereae - Coffeeae clade</taxon>
        <taxon>Coffeeae</taxon>
        <taxon>Coffea</taxon>
    </lineage>
</organism>
<feature type="compositionally biased region" description="Low complexity" evidence="1">
    <location>
        <begin position="82"/>
        <end position="95"/>
    </location>
</feature>
<dbReference type="Proteomes" id="UP000295252">
    <property type="component" value="Chromosome X"/>
</dbReference>
<dbReference type="PANTHER" id="PTHR34285:SF6">
    <property type="entry name" value="TRANSMEMBRANE PROTEIN"/>
    <property type="match status" value="1"/>
</dbReference>
<dbReference type="EMBL" id="HG739156">
    <property type="protein sequence ID" value="CDP12981.1"/>
    <property type="molecule type" value="Genomic_DNA"/>
</dbReference>
<sequence>MKFSLKLQDTQHQQQPQQPQQSNQIHSLLFRAKIPVTIFNLPFLSGFSTTTHHPSDLSLSLSTHFPSGPTLKLSYSTTSSTTATTASTAANTSTTTPPPPFTLTLKSGIGQYGSPKESPLIISANFSFSPNNPTSNPTFSILFKPRLGSFSLRKSTFSSTPGSPSGKINGEASSFGFVPLERPVNLKDFSLENNGKDSIFKGISMMARTEMPLAKRVLMTLRWGVNFPDDLSKQLPYMAVNKIGIERVDQVKEVEVGKQKRSEGNVGGDSELLKGMCLWMKRELDMLQRENREMKHKLEEMRLGPFGRNGGSSGALGETNRKKTIPVVEESSGFEQWRSKKHGGEENSKKEVKKNGNRLSDVESELERAIKAASSS</sequence>
<dbReference type="OMA" id="SGGFEQW"/>
<feature type="compositionally biased region" description="Low complexity" evidence="1">
    <location>
        <begin position="8"/>
        <end position="23"/>
    </location>
</feature>
<dbReference type="STRING" id="49390.A0A068UX28"/>
<accession>A0A068UX28</accession>
<evidence type="ECO:0000256" key="1">
    <source>
        <dbReference type="SAM" id="MobiDB-lite"/>
    </source>
</evidence>
<dbReference type="InParanoid" id="A0A068UX28"/>